<evidence type="ECO:0000256" key="7">
    <source>
        <dbReference type="ARBA" id="ARBA00023244"/>
    </source>
</evidence>
<evidence type="ECO:0000313" key="10">
    <source>
        <dbReference type="Proteomes" id="UP000799421"/>
    </source>
</evidence>
<evidence type="ECO:0000256" key="5">
    <source>
        <dbReference type="ARBA" id="ARBA00023002"/>
    </source>
</evidence>
<accession>A0A6A7C2P7</accession>
<comment type="pathway">
    <text evidence="1">Porphyrin-containing compound metabolism; protoporphyrin-IX biosynthesis; protoporphyrinogen-IX from coproporphyrinogen-III (O2 route): step 1/1.</text>
</comment>
<sequence length="405" mass="46049">MKPFLRLHRPPPRFLQESQRWTSSKTTPSPSTPSSNLIIASAVGGAFLALSTTLYYTHTPISLESNSSTTLATQDATSRYTSGVTPTSSMRLRMEDFIYRTQHTIVSALEKVDGKKFMIDEWKRPDNGGGGTSCILQDGNVFEKAGVNVSVVYGKLPPKAVKAMRANHRALATQPSSEEGEREFFAAGISLVVHPKNPFVPTVHLNYRYFETVGPEGEVAWWFGGGSDLTPSYVFDEDVVLFHGELKKACEKHDRGYYPRFKRWCDEYFYLPHRGERRGVGGIFFDDLDGSEEEGKKDKEEIFAFIKDCAAAFLPAYIPIVEKRKDWTFTEREKVWQQIRRGRYVEFNLVHDRGTQFGLNTPNARVESILMSLPLTARWEYMHAPQNGSREERLLNVLKTPVEWV</sequence>
<dbReference type="PRINTS" id="PR00073">
    <property type="entry name" value="COPRGNOXDASE"/>
</dbReference>
<dbReference type="FunFam" id="3.40.1500.10:FF:000002">
    <property type="entry name" value="oxygen-dependent coproporphyrinogen-III oxidase, mitochondrial"/>
    <property type="match status" value="1"/>
</dbReference>
<dbReference type="PANTHER" id="PTHR10755:SF0">
    <property type="entry name" value="OXYGEN-DEPENDENT COPROPORPHYRINOGEN-III OXIDASE, MITOCHONDRIAL"/>
    <property type="match status" value="1"/>
</dbReference>
<dbReference type="Pfam" id="PF01218">
    <property type="entry name" value="Coprogen_oxidas"/>
    <property type="match status" value="1"/>
</dbReference>
<dbReference type="PIRSF" id="PIRSF000166">
    <property type="entry name" value="Coproporphyri_ox"/>
    <property type="match status" value="1"/>
</dbReference>
<dbReference type="GO" id="GO:0005737">
    <property type="term" value="C:cytoplasm"/>
    <property type="evidence" value="ECO:0007669"/>
    <property type="project" value="TreeGrafter"/>
</dbReference>
<dbReference type="NCBIfam" id="NF003727">
    <property type="entry name" value="PRK05330.1"/>
    <property type="match status" value="1"/>
</dbReference>
<dbReference type="SUPFAM" id="SSF102886">
    <property type="entry name" value="Coproporphyrinogen III oxidase"/>
    <property type="match status" value="1"/>
</dbReference>
<reference evidence="9" key="1">
    <citation type="journal article" date="2020" name="Stud. Mycol.">
        <title>101 Dothideomycetes genomes: a test case for predicting lifestyles and emergence of pathogens.</title>
        <authorList>
            <person name="Haridas S."/>
            <person name="Albert R."/>
            <person name="Binder M."/>
            <person name="Bloem J."/>
            <person name="Labutti K."/>
            <person name="Salamov A."/>
            <person name="Andreopoulos B."/>
            <person name="Baker S."/>
            <person name="Barry K."/>
            <person name="Bills G."/>
            <person name="Bluhm B."/>
            <person name="Cannon C."/>
            <person name="Castanera R."/>
            <person name="Culley D."/>
            <person name="Daum C."/>
            <person name="Ezra D."/>
            <person name="Gonzalez J."/>
            <person name="Henrissat B."/>
            <person name="Kuo A."/>
            <person name="Liang C."/>
            <person name="Lipzen A."/>
            <person name="Lutzoni F."/>
            <person name="Magnuson J."/>
            <person name="Mondo S."/>
            <person name="Nolan M."/>
            <person name="Ohm R."/>
            <person name="Pangilinan J."/>
            <person name="Park H.-J."/>
            <person name="Ramirez L."/>
            <person name="Alfaro M."/>
            <person name="Sun H."/>
            <person name="Tritt A."/>
            <person name="Yoshinaga Y."/>
            <person name="Zwiers L.-H."/>
            <person name="Turgeon B."/>
            <person name="Goodwin S."/>
            <person name="Spatafora J."/>
            <person name="Crous P."/>
            <person name="Grigoriev I."/>
        </authorList>
    </citation>
    <scope>NUCLEOTIDE SEQUENCE</scope>
    <source>
        <strain evidence="9">CBS 480.64</strain>
    </source>
</reference>
<proteinExistence type="inferred from homology"/>
<keyword evidence="10" id="KW-1185">Reference proteome</keyword>
<dbReference type="GO" id="GO:0004109">
    <property type="term" value="F:coproporphyrinogen oxidase activity"/>
    <property type="evidence" value="ECO:0007669"/>
    <property type="project" value="UniProtKB-EC"/>
</dbReference>
<keyword evidence="7" id="KW-0627">Porphyrin biosynthesis</keyword>
<evidence type="ECO:0000256" key="4">
    <source>
        <dbReference type="ARBA" id="ARBA00012869"/>
    </source>
</evidence>
<dbReference type="OrthoDB" id="15318at2759"/>
<gene>
    <name evidence="9" type="ORF">K470DRAFT_215431</name>
</gene>
<keyword evidence="5" id="KW-0560">Oxidoreductase</keyword>
<feature type="compositionally biased region" description="Low complexity" evidence="8">
    <location>
        <begin position="22"/>
        <end position="35"/>
    </location>
</feature>
<dbReference type="Proteomes" id="UP000799421">
    <property type="component" value="Unassembled WGS sequence"/>
</dbReference>
<dbReference type="PANTHER" id="PTHR10755">
    <property type="entry name" value="COPROPORPHYRINOGEN III OXIDASE, MITOCHONDRIAL"/>
    <property type="match status" value="1"/>
</dbReference>
<keyword evidence="6" id="KW-0350">Heme biosynthesis</keyword>
<protein>
    <recommendedName>
        <fullName evidence="4">coproporphyrinogen oxidase</fullName>
        <ecNumber evidence="4">1.3.3.3</ecNumber>
    </recommendedName>
</protein>
<feature type="region of interest" description="Disordered" evidence="8">
    <location>
        <begin position="15"/>
        <end position="35"/>
    </location>
</feature>
<dbReference type="InterPro" id="IPR001260">
    <property type="entry name" value="Coprogen_oxidase_aer"/>
</dbReference>
<dbReference type="AlphaFoldDB" id="A0A6A7C2P7"/>
<evidence type="ECO:0000313" key="9">
    <source>
        <dbReference type="EMBL" id="KAF2861215.1"/>
    </source>
</evidence>
<dbReference type="UniPathway" id="UPA00251">
    <property type="reaction ID" value="UER00322"/>
</dbReference>
<organism evidence="9 10">
    <name type="scientific">Piedraia hortae CBS 480.64</name>
    <dbReference type="NCBI Taxonomy" id="1314780"/>
    <lineage>
        <taxon>Eukaryota</taxon>
        <taxon>Fungi</taxon>
        <taxon>Dikarya</taxon>
        <taxon>Ascomycota</taxon>
        <taxon>Pezizomycotina</taxon>
        <taxon>Dothideomycetes</taxon>
        <taxon>Dothideomycetidae</taxon>
        <taxon>Capnodiales</taxon>
        <taxon>Piedraiaceae</taxon>
        <taxon>Piedraia</taxon>
    </lineage>
</organism>
<dbReference type="EC" id="1.3.3.3" evidence="4"/>
<evidence type="ECO:0000256" key="8">
    <source>
        <dbReference type="SAM" id="MobiDB-lite"/>
    </source>
</evidence>
<evidence type="ECO:0000256" key="1">
    <source>
        <dbReference type="ARBA" id="ARBA00005168"/>
    </source>
</evidence>
<evidence type="ECO:0000256" key="6">
    <source>
        <dbReference type="ARBA" id="ARBA00023133"/>
    </source>
</evidence>
<dbReference type="InterPro" id="IPR036406">
    <property type="entry name" value="Coprogen_oxidase_aer_sf"/>
</dbReference>
<dbReference type="EMBL" id="MU005974">
    <property type="protein sequence ID" value="KAF2861215.1"/>
    <property type="molecule type" value="Genomic_DNA"/>
</dbReference>
<name>A0A6A7C2P7_9PEZI</name>
<comment type="similarity">
    <text evidence="2">Belongs to the aerobic coproporphyrinogen-III oxidase family.</text>
</comment>
<dbReference type="GO" id="GO:0006782">
    <property type="term" value="P:protoporphyrinogen IX biosynthetic process"/>
    <property type="evidence" value="ECO:0007669"/>
    <property type="project" value="UniProtKB-UniPathway"/>
</dbReference>
<comment type="subunit">
    <text evidence="3">Homodimer.</text>
</comment>
<dbReference type="PROSITE" id="PS01021">
    <property type="entry name" value="COPROGEN_OXIDASE"/>
    <property type="match status" value="1"/>
</dbReference>
<dbReference type="InterPro" id="IPR018375">
    <property type="entry name" value="Coprogen_oxidase_CS"/>
</dbReference>
<evidence type="ECO:0000256" key="3">
    <source>
        <dbReference type="ARBA" id="ARBA00011738"/>
    </source>
</evidence>
<dbReference type="Gene3D" id="3.40.1500.10">
    <property type="entry name" value="Coproporphyrinogen III oxidase, aerobic"/>
    <property type="match status" value="1"/>
</dbReference>
<evidence type="ECO:0000256" key="2">
    <source>
        <dbReference type="ARBA" id="ARBA00010644"/>
    </source>
</evidence>